<keyword evidence="1" id="KW-0472">Membrane</keyword>
<evidence type="ECO:0000256" key="1">
    <source>
        <dbReference type="SAM" id="Phobius"/>
    </source>
</evidence>
<reference evidence="3" key="1">
    <citation type="submission" date="2017-08" db="EMBL/GenBank/DDBJ databases">
        <authorList>
            <person name="Huang Z."/>
        </authorList>
    </citation>
    <scope>NUCLEOTIDE SEQUENCE [LARGE SCALE GENOMIC DNA]</scope>
    <source>
        <strain evidence="3">SA5d-4</strain>
    </source>
</reference>
<dbReference type="EMBL" id="NPIA01000012">
    <property type="protein sequence ID" value="OZM55802.1"/>
    <property type="molecule type" value="Genomic_DNA"/>
</dbReference>
<evidence type="ECO:0000313" key="3">
    <source>
        <dbReference type="Proteomes" id="UP000217083"/>
    </source>
</evidence>
<protein>
    <submittedName>
        <fullName evidence="2">Uncharacterized protein</fullName>
    </submittedName>
</protein>
<gene>
    <name evidence="2" type="ORF">CIB95_15305</name>
</gene>
<reference evidence="2 3" key="2">
    <citation type="submission" date="2017-09" db="EMBL/GenBank/DDBJ databases">
        <title>Bacillus patelloidae sp. nov., isolated from the intestinal tract of a marine limpet.</title>
        <authorList>
            <person name="Liu R."/>
            <person name="Dong C."/>
            <person name="Shao Z."/>
        </authorList>
    </citation>
    <scope>NUCLEOTIDE SEQUENCE [LARGE SCALE GENOMIC DNA]</scope>
    <source>
        <strain evidence="2 3">SA5d-4</strain>
    </source>
</reference>
<name>A0A263BQG3_9BACI</name>
<feature type="transmembrane region" description="Helical" evidence="1">
    <location>
        <begin position="103"/>
        <end position="125"/>
    </location>
</feature>
<keyword evidence="1" id="KW-1133">Transmembrane helix</keyword>
<evidence type="ECO:0000313" key="2">
    <source>
        <dbReference type="EMBL" id="OZM55802.1"/>
    </source>
</evidence>
<dbReference type="RefSeq" id="WP_094926608.1">
    <property type="nucleotide sequence ID" value="NZ_NPIA01000012.1"/>
</dbReference>
<keyword evidence="3" id="KW-1185">Reference proteome</keyword>
<accession>A0A263BQG3</accession>
<dbReference type="AlphaFoldDB" id="A0A263BQG3"/>
<feature type="transmembrane region" description="Helical" evidence="1">
    <location>
        <begin position="39"/>
        <end position="56"/>
    </location>
</feature>
<feature type="transmembrane region" description="Helical" evidence="1">
    <location>
        <begin position="137"/>
        <end position="154"/>
    </location>
</feature>
<feature type="transmembrane region" description="Helical" evidence="1">
    <location>
        <begin position="63"/>
        <end position="83"/>
    </location>
</feature>
<feature type="transmembrane region" description="Helical" evidence="1">
    <location>
        <begin position="7"/>
        <end position="27"/>
    </location>
</feature>
<proteinExistence type="predicted"/>
<organism evidence="2 3">
    <name type="scientific">Lottiidibacillus patelloidae</name>
    <dbReference type="NCBI Taxonomy" id="2670334"/>
    <lineage>
        <taxon>Bacteria</taxon>
        <taxon>Bacillati</taxon>
        <taxon>Bacillota</taxon>
        <taxon>Bacilli</taxon>
        <taxon>Bacillales</taxon>
        <taxon>Bacillaceae</taxon>
        <taxon>Lottiidibacillus</taxon>
    </lineage>
</organism>
<keyword evidence="1" id="KW-0812">Transmembrane</keyword>
<dbReference type="Proteomes" id="UP000217083">
    <property type="component" value="Unassembled WGS sequence"/>
</dbReference>
<comment type="caution">
    <text evidence="2">The sequence shown here is derived from an EMBL/GenBank/DDBJ whole genome shotgun (WGS) entry which is preliminary data.</text>
</comment>
<sequence>MFNTLKVLILIIIPLIIWLKPLLMIFLDEIYPNSMNSSFIPFLLFFILIYGLLFLASENLRKLNNLLIILFCGFLSIFFAEVLHSIPGVNYNYRNYMLGSENITIILSYITIVLGIIIPYIIIIVLKQIKYFKSKSLRIFLVIYLSAMIIVMFLQETHEESLHEFIDINDVTKITYHVGMTETIKTFSNAENIQIVNLYNNTRNIETLNKGYGFLGRPSNYLTIKTTKTTYRMYIFHENEDWIYFYRFNDSTDIQYIGKQKGLVDIIKRNRTLSLQTN</sequence>